<feature type="region of interest" description="Disordered" evidence="5">
    <location>
        <begin position="1103"/>
        <end position="1358"/>
    </location>
</feature>
<name>A0A8J4CZH3_9CHLO</name>
<dbReference type="GO" id="GO:0061630">
    <property type="term" value="F:ubiquitin protein ligase activity"/>
    <property type="evidence" value="ECO:0007669"/>
    <property type="project" value="UniProtKB-EC"/>
</dbReference>
<keyword evidence="8" id="KW-1185">Reference proteome</keyword>
<dbReference type="InterPro" id="IPR045322">
    <property type="entry name" value="HECTD1/TRIP12-like"/>
</dbReference>
<feature type="domain" description="E3 ubiquitin-protein ligase TRIP12-like TPR repeats" evidence="6">
    <location>
        <begin position="225"/>
        <end position="351"/>
    </location>
</feature>
<dbReference type="InterPro" id="IPR000225">
    <property type="entry name" value="Armadillo"/>
</dbReference>
<evidence type="ECO:0000313" key="7">
    <source>
        <dbReference type="EMBL" id="GIL92076.1"/>
    </source>
</evidence>
<feature type="compositionally biased region" description="Pro residues" evidence="5">
    <location>
        <begin position="727"/>
        <end position="739"/>
    </location>
</feature>
<dbReference type="PANTHER" id="PTHR45670">
    <property type="entry name" value="E3 UBIQUITIN-PROTEIN LIGASE TRIP12"/>
    <property type="match status" value="1"/>
</dbReference>
<feature type="compositionally biased region" description="Basic and acidic residues" evidence="5">
    <location>
        <begin position="100"/>
        <end position="118"/>
    </location>
</feature>
<feature type="compositionally biased region" description="Acidic residues" evidence="5">
    <location>
        <begin position="1246"/>
        <end position="1255"/>
    </location>
</feature>
<dbReference type="Gene3D" id="1.25.10.10">
    <property type="entry name" value="Leucine-rich Repeat Variant"/>
    <property type="match status" value="2"/>
</dbReference>
<feature type="compositionally biased region" description="Polar residues" evidence="5">
    <location>
        <begin position="1344"/>
        <end position="1355"/>
    </location>
</feature>
<feature type="compositionally biased region" description="Gly residues" evidence="5">
    <location>
        <begin position="1211"/>
        <end position="1236"/>
    </location>
</feature>
<dbReference type="EC" id="2.3.2.26" evidence="2"/>
<evidence type="ECO:0000256" key="5">
    <source>
        <dbReference type="SAM" id="MobiDB-lite"/>
    </source>
</evidence>
<feature type="compositionally biased region" description="Acidic residues" evidence="5">
    <location>
        <begin position="1275"/>
        <end position="1293"/>
    </location>
</feature>
<keyword evidence="3" id="KW-0808">Transferase</keyword>
<accession>A0A8J4CZH3</accession>
<evidence type="ECO:0000256" key="2">
    <source>
        <dbReference type="ARBA" id="ARBA00012485"/>
    </source>
</evidence>
<feature type="compositionally biased region" description="Basic and acidic residues" evidence="5">
    <location>
        <begin position="1327"/>
        <end position="1339"/>
    </location>
</feature>
<sequence length="1408" mass="143796">METRRSSKRKEREEAPPSGTQQTSRKTQRVSKASPAAPNREASEVAASGNTLQSASAREIERPNSSSGGPVTRLRSRRAAAATAQAPSATAGRTKRTRAKARDPSAEAEERQQPKEETEAALPQAAQPNSQPAPAPASEAAAPAPEAAAPAEAEKANSGARRLTPSQLREMANRQGRGQGIDDEKDLAEVFGRNFSGAGSALQGLLRKLGAAGFDDMMPMGGVSGSRMKAIMQGLRQTEDEGAQLSSLSELNELLSISTEDNLAAFPTESMVPLLIQLLNSEQNADIMLMAARALTFLADVLPQSCGAIVRHGAVPAFCARLLTIEYIDLAEQSLQALEKLSHEHATALLQNGGLLAVLSYLDFFPTGVQRTATATAANICRSLAMSPSAACSSAAQAAVKEAIPILTGLLHYSDAKVVDNACVSLSYIAEASAGQPTLLQALTSGDLVAEALQLIGLSETGAMTSQLSLSTYYGLLKLLATAAASSASVAITLLGTGALSTARTLLATSPLLMAGPNAGGGGAALLRTPDQMHEVLGLLTELLPMVPDSQTLMASGAAVELPQTQTQSGEAGTVKAGAMVGSGGRQGAVASAARGGELLGYLSANPSVTAQLCNDILPLVLSSYSATVISEVRARALRVLLQILVACPAAQLREALRDLPLAAFLAALLAVRDTATLAAALHCCEVLMAQLPDVFKHVFLKEGVAYAIEQIASSAPATPAIGVSSPTPPPVLSAPPNPVAARGGTTASAVEEARRAVSRSPPLATARVEKPQPQPSTTAAVAAASPVAALATAAANAAAASRIPPSSPGGASLRAALAARAMSFKRAHYDTGCGAPETEGLVRVRSLLQRLPSEPTVTLSQLLMVMAASPTSTSTSSNAAVVSDPSGQTLPRGTSVSVFELLNSGAVKTLYDFLTGADLSAAMSSAAVEERATTILRRIAALTRAGLTPADGAPCNPPLVGLVRKLQAALSSAETFPVHYGRAVPPSGSGSFRGGAGYGSRGGSAGSASAMNPGSLSSGLSLLTHPFKLRLCRHGSDNSLRDYSSNIVLIEPLATMMAIEEFLYPRVYRGTSAASQQQGSAAAPGGGANANTATAAAATGATADGAGSKGAGTGATTGGASAATPGGDNGGGTATASATPLPGSRSHPIQMDDGVASNRRVTRSQAARERAEAEEAARRRGALPVPAGRGGKRRTVGAAAGDSSSSKDGVSGGSTGPVGGAAGAVGGTDTGGGESTGRDYRMTDVGDDAEEEDDAGRMGRRSSRSRVGGGGSEPEVDDDDMDEGDGDADMDDAGAGGDAMFDEDDEDFDEDAMDGDDGDGDIGNLHVHDLHVDQDRSAAQHPPSGNATAPQSGSGCRCTWTARRSLGRPVRRRCRSRSGRSWRRHRIRRWAFSRPRGRGREACVLHE</sequence>
<comment type="catalytic activity">
    <reaction evidence="1">
        <text>S-ubiquitinyl-[E2 ubiquitin-conjugating enzyme]-L-cysteine + [acceptor protein]-L-lysine = [E2 ubiquitin-conjugating enzyme]-L-cysteine + N(6)-ubiquitinyl-[acceptor protein]-L-lysine.</text>
        <dbReference type="EC" id="2.3.2.26"/>
    </reaction>
</comment>
<organism evidence="7 8">
    <name type="scientific">Volvox reticuliferus</name>
    <dbReference type="NCBI Taxonomy" id="1737510"/>
    <lineage>
        <taxon>Eukaryota</taxon>
        <taxon>Viridiplantae</taxon>
        <taxon>Chlorophyta</taxon>
        <taxon>core chlorophytes</taxon>
        <taxon>Chlorophyceae</taxon>
        <taxon>CS clade</taxon>
        <taxon>Chlamydomonadales</taxon>
        <taxon>Volvocaceae</taxon>
        <taxon>Volvox</taxon>
    </lineage>
</organism>
<dbReference type="InterPro" id="IPR016024">
    <property type="entry name" value="ARM-type_fold"/>
</dbReference>
<feature type="compositionally biased region" description="Low complexity" evidence="5">
    <location>
        <begin position="79"/>
        <end position="92"/>
    </location>
</feature>
<gene>
    <name evidence="7" type="ORF">Vretifemale_19559</name>
</gene>
<reference evidence="7" key="1">
    <citation type="journal article" date="2021" name="Proc. Natl. Acad. Sci. U.S.A.">
        <title>Three genomes in the algal genus Volvox reveal the fate of a haploid sex-determining region after a transition to homothallism.</title>
        <authorList>
            <person name="Yamamoto K."/>
            <person name="Hamaji T."/>
            <person name="Kawai-Toyooka H."/>
            <person name="Matsuzaki R."/>
            <person name="Takahashi F."/>
            <person name="Nishimura Y."/>
            <person name="Kawachi M."/>
            <person name="Noguchi H."/>
            <person name="Minakuchi Y."/>
            <person name="Umen J.G."/>
            <person name="Toyoda A."/>
            <person name="Nozaki H."/>
        </authorList>
    </citation>
    <scope>NUCLEOTIDE SEQUENCE</scope>
    <source>
        <strain evidence="7">NIES-3786</strain>
    </source>
</reference>
<evidence type="ECO:0000256" key="1">
    <source>
        <dbReference type="ARBA" id="ARBA00000885"/>
    </source>
</evidence>
<dbReference type="EMBL" id="BNCP01000072">
    <property type="protein sequence ID" value="GIL92076.1"/>
    <property type="molecule type" value="Genomic_DNA"/>
</dbReference>
<evidence type="ECO:0000259" key="6">
    <source>
        <dbReference type="Pfam" id="PF25579"/>
    </source>
</evidence>
<feature type="compositionally biased region" description="Basic and acidic residues" evidence="5">
    <location>
        <begin position="1"/>
        <end position="15"/>
    </location>
</feature>
<feature type="repeat" description="ARM" evidence="4">
    <location>
        <begin position="270"/>
        <end position="299"/>
    </location>
</feature>
<evidence type="ECO:0000256" key="3">
    <source>
        <dbReference type="ARBA" id="ARBA00022679"/>
    </source>
</evidence>
<dbReference type="SUPFAM" id="SSF48371">
    <property type="entry name" value="ARM repeat"/>
    <property type="match status" value="1"/>
</dbReference>
<dbReference type="GO" id="GO:0043161">
    <property type="term" value="P:proteasome-mediated ubiquitin-dependent protein catabolic process"/>
    <property type="evidence" value="ECO:0007669"/>
    <property type="project" value="TreeGrafter"/>
</dbReference>
<feature type="region of interest" description="Disordered" evidence="5">
    <location>
        <begin position="1"/>
        <end position="167"/>
    </location>
</feature>
<feature type="compositionally biased region" description="Low complexity" evidence="5">
    <location>
        <begin position="120"/>
        <end position="160"/>
    </location>
</feature>
<dbReference type="Proteomes" id="UP000747110">
    <property type="component" value="Unassembled WGS sequence"/>
</dbReference>
<feature type="compositionally biased region" description="Low complexity" evidence="5">
    <location>
        <begin position="1197"/>
        <end position="1210"/>
    </location>
</feature>
<dbReference type="SMART" id="SM00185">
    <property type="entry name" value="ARM"/>
    <property type="match status" value="3"/>
</dbReference>
<feature type="compositionally biased region" description="Basic and acidic residues" evidence="5">
    <location>
        <begin position="1167"/>
        <end position="1179"/>
    </location>
</feature>
<dbReference type="PROSITE" id="PS50176">
    <property type="entry name" value="ARM_REPEAT"/>
    <property type="match status" value="1"/>
</dbReference>
<evidence type="ECO:0000256" key="4">
    <source>
        <dbReference type="PROSITE-ProRule" id="PRU00259"/>
    </source>
</evidence>
<evidence type="ECO:0000313" key="8">
    <source>
        <dbReference type="Proteomes" id="UP000747110"/>
    </source>
</evidence>
<feature type="region of interest" description="Disordered" evidence="5">
    <location>
        <begin position="727"/>
        <end position="781"/>
    </location>
</feature>
<feature type="compositionally biased region" description="Acidic residues" evidence="5">
    <location>
        <begin position="1301"/>
        <end position="1321"/>
    </location>
</feature>
<feature type="compositionally biased region" description="Gly residues" evidence="5">
    <location>
        <begin position="1108"/>
        <end position="1118"/>
    </location>
</feature>
<dbReference type="InterPro" id="IPR057948">
    <property type="entry name" value="TPR_TRIP12_N"/>
</dbReference>
<dbReference type="OrthoDB" id="423283at2759"/>
<dbReference type="InterPro" id="IPR011989">
    <property type="entry name" value="ARM-like"/>
</dbReference>
<dbReference type="Pfam" id="PF25579">
    <property type="entry name" value="TPR_TRIP12_N"/>
    <property type="match status" value="1"/>
</dbReference>
<comment type="caution">
    <text evidence="7">The sequence shown here is derived from an EMBL/GenBank/DDBJ whole genome shotgun (WGS) entry which is preliminary data.</text>
</comment>
<protein>
    <recommendedName>
        <fullName evidence="2">HECT-type E3 ubiquitin transferase</fullName>
        <ecNumber evidence="2">2.3.2.26</ecNumber>
    </recommendedName>
</protein>
<dbReference type="GO" id="GO:0000209">
    <property type="term" value="P:protein polyubiquitination"/>
    <property type="evidence" value="ECO:0007669"/>
    <property type="project" value="TreeGrafter"/>
</dbReference>
<dbReference type="PANTHER" id="PTHR45670:SF1">
    <property type="entry name" value="E3 UBIQUITIN-PROTEIN LIGASE HECTD1"/>
    <property type="match status" value="1"/>
</dbReference>
<proteinExistence type="predicted"/>